<sequence length="209" mass="23044">MILSLWGTRLKKGKSSDFIYSVDYRWLEKEDEEEYFDFFTSVGWSHVASEGNIHLFRAHPGTKPIYTDSDTTVAKYESSIGPIMKFVVPFVLITALVWVGAMISSGTLKATLFVLAAICSAIAFPAVWTAIATYSNKWEADGRKKLANLGKVMPFFLVFIAVILLFAGGTDTAVDILTSAIIGAIVLPTAIWAVLSFLSENRPEKGLKY</sequence>
<organism evidence="2 3">
    <name type="scientific">Tigheibacillus halophilus</name>
    <dbReference type="NCBI Taxonomy" id="361280"/>
    <lineage>
        <taxon>Bacteria</taxon>
        <taxon>Bacillati</taxon>
        <taxon>Bacillota</taxon>
        <taxon>Bacilli</taxon>
        <taxon>Bacillales</taxon>
        <taxon>Bacillaceae</taxon>
        <taxon>Tigheibacillus</taxon>
    </lineage>
</organism>
<keyword evidence="1" id="KW-0812">Transmembrane</keyword>
<evidence type="ECO:0000313" key="2">
    <source>
        <dbReference type="EMBL" id="MDY0394298.1"/>
    </source>
</evidence>
<feature type="transmembrane region" description="Helical" evidence="1">
    <location>
        <begin position="176"/>
        <end position="198"/>
    </location>
</feature>
<keyword evidence="1" id="KW-1133">Transmembrane helix</keyword>
<feature type="transmembrane region" description="Helical" evidence="1">
    <location>
        <begin position="110"/>
        <end position="131"/>
    </location>
</feature>
<keyword evidence="3" id="KW-1185">Reference proteome</keyword>
<dbReference type="Pfam" id="PF11193">
    <property type="entry name" value="DUF2812"/>
    <property type="match status" value="1"/>
</dbReference>
<proteinExistence type="predicted"/>
<gene>
    <name evidence="2" type="ORF">RWE15_07190</name>
</gene>
<comment type="caution">
    <text evidence="2">The sequence shown here is derived from an EMBL/GenBank/DDBJ whole genome shotgun (WGS) entry which is preliminary data.</text>
</comment>
<protein>
    <submittedName>
        <fullName evidence="2">DUF2812 domain-containing protein</fullName>
    </submittedName>
</protein>
<dbReference type="InterPro" id="IPR021359">
    <property type="entry name" value="DUF2812"/>
</dbReference>
<feature type="transmembrane region" description="Helical" evidence="1">
    <location>
        <begin position="86"/>
        <end position="104"/>
    </location>
</feature>
<dbReference type="EMBL" id="JAWDIP010000003">
    <property type="protein sequence ID" value="MDY0394298.1"/>
    <property type="molecule type" value="Genomic_DNA"/>
</dbReference>
<feature type="transmembrane region" description="Helical" evidence="1">
    <location>
        <begin position="152"/>
        <end position="170"/>
    </location>
</feature>
<accession>A0ABU5C4P8</accession>
<name>A0ABU5C4P8_9BACI</name>
<keyword evidence="1" id="KW-0472">Membrane</keyword>
<dbReference type="Proteomes" id="UP001281447">
    <property type="component" value="Unassembled WGS sequence"/>
</dbReference>
<reference evidence="2 3" key="1">
    <citation type="submission" date="2023-10" db="EMBL/GenBank/DDBJ databases">
        <title>Virgibacillus halophilus 5B73C genome.</title>
        <authorList>
            <person name="Miliotis G."/>
            <person name="Sengupta P."/>
            <person name="Hameed A."/>
            <person name="Chuvochina M."/>
            <person name="Mcdonagh F."/>
            <person name="Simpson A.C."/>
            <person name="Singh N.K."/>
            <person name="Rekha P.D."/>
            <person name="Raman K."/>
            <person name="Hugenholtz P."/>
            <person name="Venkateswaran K."/>
        </authorList>
    </citation>
    <scope>NUCLEOTIDE SEQUENCE [LARGE SCALE GENOMIC DNA]</scope>
    <source>
        <strain evidence="2 3">5B73C</strain>
    </source>
</reference>
<evidence type="ECO:0000313" key="3">
    <source>
        <dbReference type="Proteomes" id="UP001281447"/>
    </source>
</evidence>
<evidence type="ECO:0000256" key="1">
    <source>
        <dbReference type="SAM" id="Phobius"/>
    </source>
</evidence>